<evidence type="ECO:0000313" key="2">
    <source>
        <dbReference type="Proteomes" id="UP000176576"/>
    </source>
</evidence>
<organism evidence="1 2">
    <name type="scientific">Candidatus Ryanbacteria bacterium RIFCSPHIGHO2_02_FULL_45_13b</name>
    <dbReference type="NCBI Taxonomy" id="1802117"/>
    <lineage>
        <taxon>Bacteria</taxon>
        <taxon>Candidatus Ryaniibacteriota</taxon>
    </lineage>
</organism>
<dbReference type="AlphaFoldDB" id="A0A1G2G562"/>
<protein>
    <submittedName>
        <fullName evidence="1">Uncharacterized protein</fullName>
    </submittedName>
</protein>
<proteinExistence type="predicted"/>
<accession>A0A1G2G562</accession>
<evidence type="ECO:0000313" key="1">
    <source>
        <dbReference type="EMBL" id="OGZ45051.1"/>
    </source>
</evidence>
<gene>
    <name evidence="1" type="ORF">A3J54_03350</name>
</gene>
<name>A0A1G2G562_9BACT</name>
<dbReference type="EMBL" id="MHNN01000025">
    <property type="protein sequence ID" value="OGZ45051.1"/>
    <property type="molecule type" value="Genomic_DNA"/>
</dbReference>
<comment type="caution">
    <text evidence="1">The sequence shown here is derived from an EMBL/GenBank/DDBJ whole genome shotgun (WGS) entry which is preliminary data.</text>
</comment>
<sequence>MRLDLLKHLKEIIAMDLQDLLNKIPWFKKVFDLADTLPDDIPPPWGQKPLPKEVILSAPLPVTLRKILTANHSLSLKANHRIEKHVKKHPGCSPYCSRIQEFMKELQDRRALTSLMQHCVMRCVDDSSNLWVILEDWRVAIFTPGETSLEILKAVFEHMPMPTEEEKIHGS</sequence>
<reference evidence="1 2" key="1">
    <citation type="journal article" date="2016" name="Nat. Commun.">
        <title>Thousands of microbial genomes shed light on interconnected biogeochemical processes in an aquifer system.</title>
        <authorList>
            <person name="Anantharaman K."/>
            <person name="Brown C.T."/>
            <person name="Hug L.A."/>
            <person name="Sharon I."/>
            <person name="Castelle C.J."/>
            <person name="Probst A.J."/>
            <person name="Thomas B.C."/>
            <person name="Singh A."/>
            <person name="Wilkins M.J."/>
            <person name="Karaoz U."/>
            <person name="Brodie E.L."/>
            <person name="Williams K.H."/>
            <person name="Hubbard S.S."/>
            <person name="Banfield J.F."/>
        </authorList>
    </citation>
    <scope>NUCLEOTIDE SEQUENCE [LARGE SCALE GENOMIC DNA]</scope>
</reference>
<dbReference type="Proteomes" id="UP000176576">
    <property type="component" value="Unassembled WGS sequence"/>
</dbReference>